<dbReference type="GO" id="GO:0003879">
    <property type="term" value="F:ATP phosphoribosyltransferase activity"/>
    <property type="evidence" value="ECO:0007669"/>
    <property type="project" value="UniProtKB-UniRule"/>
</dbReference>
<dbReference type="PANTHER" id="PTHR21403:SF8">
    <property type="entry name" value="ATP PHOSPHORIBOSYLTRANSFERASE"/>
    <property type="match status" value="1"/>
</dbReference>
<dbReference type="EMBL" id="VIWY01000006">
    <property type="protein sequence ID" value="TWG11478.1"/>
    <property type="molecule type" value="Genomic_DNA"/>
</dbReference>
<evidence type="ECO:0000256" key="10">
    <source>
        <dbReference type="NCBIfam" id="TIGR00070"/>
    </source>
</evidence>
<dbReference type="NCBIfam" id="TIGR00070">
    <property type="entry name" value="hisG"/>
    <property type="match status" value="1"/>
</dbReference>
<sequence length="218" mass="23181">MPEFTSEAPPYRIALPHKGVLAPKARELLLAAGYRCGTPSERLQCRDPGNNTEFLYLRARDIPPLVAEGLIDAAITGRDFVAESERDLVELLALGFGRASVHYAVPAGEDSDLHVLHGRRVATALPALTRRDLAGRGIDARVVSMTGAVENAVHVGIADAIADVVDSGRTLAAHGLKIIGPPLIRSEAVLIARPDRASRSATVELTRQLAALVYTTAA</sequence>
<comment type="function">
    <text evidence="9">Catalyzes the condensation of ATP and 5-phosphoribose 1-diphosphate to form N'-(5'-phosphoribosyl)-ATP (PR-ATP). Has a crucial role in the pathway because the rate of histidine biosynthesis seems to be controlled primarily by regulation of HisG enzymatic activity.</text>
</comment>
<evidence type="ECO:0000256" key="2">
    <source>
        <dbReference type="ARBA" id="ARBA00004667"/>
    </source>
</evidence>
<accession>A0A561VIN1</accession>
<keyword evidence="5" id="KW-0028">Amino-acid biosynthesis</keyword>
<comment type="catalytic activity">
    <reaction evidence="1">
        <text>1-(5-phospho-beta-D-ribosyl)-ATP + diphosphate = 5-phospho-alpha-D-ribose 1-diphosphate + ATP</text>
        <dbReference type="Rhea" id="RHEA:18473"/>
        <dbReference type="ChEBI" id="CHEBI:30616"/>
        <dbReference type="ChEBI" id="CHEBI:33019"/>
        <dbReference type="ChEBI" id="CHEBI:58017"/>
        <dbReference type="ChEBI" id="CHEBI:73183"/>
        <dbReference type="EC" id="2.4.2.17"/>
    </reaction>
</comment>
<keyword evidence="7 12" id="KW-0808">Transferase</keyword>
<keyword evidence="8" id="KW-0368">Histidine biosynthesis</keyword>
<reference evidence="12 13" key="1">
    <citation type="submission" date="2019-06" db="EMBL/GenBank/DDBJ databases">
        <title>Sequencing the genomes of 1000 actinobacteria strains.</title>
        <authorList>
            <person name="Klenk H.-P."/>
        </authorList>
    </citation>
    <scope>NUCLEOTIDE SEQUENCE [LARGE SCALE GENOMIC DNA]</scope>
    <source>
        <strain evidence="12 13">DSM 43866</strain>
    </source>
</reference>
<evidence type="ECO:0000256" key="9">
    <source>
        <dbReference type="ARBA" id="ARBA00024861"/>
    </source>
</evidence>
<evidence type="ECO:0000256" key="5">
    <source>
        <dbReference type="ARBA" id="ARBA00022605"/>
    </source>
</evidence>
<comment type="caution">
    <text evidence="12">The sequence shown here is derived from an EMBL/GenBank/DDBJ whole genome shotgun (WGS) entry which is preliminary data.</text>
</comment>
<gene>
    <name evidence="12" type="ORF">FHX34_106208</name>
</gene>
<name>A0A561VIN1_ACTTI</name>
<dbReference type="InterPro" id="IPR013820">
    <property type="entry name" value="ATP_PRibTrfase_cat"/>
</dbReference>
<dbReference type="InterPro" id="IPR018198">
    <property type="entry name" value="ATP_PRibTrfase_CS"/>
</dbReference>
<dbReference type="Gene3D" id="3.40.190.10">
    <property type="entry name" value="Periplasmic binding protein-like II"/>
    <property type="match status" value="2"/>
</dbReference>
<evidence type="ECO:0000256" key="4">
    <source>
        <dbReference type="ARBA" id="ARBA00020998"/>
    </source>
</evidence>
<dbReference type="GO" id="GO:0005737">
    <property type="term" value="C:cytoplasm"/>
    <property type="evidence" value="ECO:0007669"/>
    <property type="project" value="InterPro"/>
</dbReference>
<evidence type="ECO:0000256" key="6">
    <source>
        <dbReference type="ARBA" id="ARBA00022676"/>
    </source>
</evidence>
<evidence type="ECO:0000313" key="12">
    <source>
        <dbReference type="EMBL" id="TWG11478.1"/>
    </source>
</evidence>
<dbReference type="PANTHER" id="PTHR21403">
    <property type="entry name" value="ATP PHOSPHORIBOSYLTRANSFERASE ATP-PRTASE"/>
    <property type="match status" value="1"/>
</dbReference>
<dbReference type="PROSITE" id="PS01316">
    <property type="entry name" value="ATP_P_PHORIBOSYLTR"/>
    <property type="match status" value="1"/>
</dbReference>
<dbReference type="Proteomes" id="UP000320239">
    <property type="component" value="Unassembled WGS sequence"/>
</dbReference>
<evidence type="ECO:0000259" key="11">
    <source>
        <dbReference type="Pfam" id="PF01634"/>
    </source>
</evidence>
<dbReference type="UniPathway" id="UPA00031">
    <property type="reaction ID" value="UER00006"/>
</dbReference>
<proteinExistence type="predicted"/>
<keyword evidence="6 12" id="KW-0328">Glycosyltransferase</keyword>
<dbReference type="AlphaFoldDB" id="A0A561VIN1"/>
<dbReference type="SUPFAM" id="SSF53850">
    <property type="entry name" value="Periplasmic binding protein-like II"/>
    <property type="match status" value="1"/>
</dbReference>
<dbReference type="EC" id="2.4.2.17" evidence="3 10"/>
<evidence type="ECO:0000256" key="3">
    <source>
        <dbReference type="ARBA" id="ARBA00011946"/>
    </source>
</evidence>
<dbReference type="RefSeq" id="WP_122978148.1">
    <property type="nucleotide sequence ID" value="NZ_BOMX01000134.1"/>
</dbReference>
<evidence type="ECO:0000256" key="8">
    <source>
        <dbReference type="ARBA" id="ARBA00023102"/>
    </source>
</evidence>
<evidence type="ECO:0000256" key="7">
    <source>
        <dbReference type="ARBA" id="ARBA00022679"/>
    </source>
</evidence>
<keyword evidence="13" id="KW-1185">Reference proteome</keyword>
<evidence type="ECO:0000256" key="1">
    <source>
        <dbReference type="ARBA" id="ARBA00000915"/>
    </source>
</evidence>
<comment type="pathway">
    <text evidence="2">Amino-acid biosynthesis; L-histidine biosynthesis; L-histidine from 5-phospho-alpha-D-ribose 1-diphosphate: step 1/9.</text>
</comment>
<dbReference type="OrthoDB" id="9806435at2"/>
<dbReference type="GO" id="GO:0000105">
    <property type="term" value="P:L-histidine biosynthetic process"/>
    <property type="evidence" value="ECO:0007669"/>
    <property type="project" value="UniProtKB-UniRule"/>
</dbReference>
<dbReference type="Pfam" id="PF01634">
    <property type="entry name" value="HisG"/>
    <property type="match status" value="1"/>
</dbReference>
<dbReference type="InterPro" id="IPR001348">
    <property type="entry name" value="ATP_PRibTrfase_HisG"/>
</dbReference>
<protein>
    <recommendedName>
        <fullName evidence="4 10">ATP phosphoribosyltransferase</fullName>
        <ecNumber evidence="3 10">2.4.2.17</ecNumber>
    </recommendedName>
</protein>
<organism evidence="12 13">
    <name type="scientific">Actinoplanes teichomyceticus</name>
    <dbReference type="NCBI Taxonomy" id="1867"/>
    <lineage>
        <taxon>Bacteria</taxon>
        <taxon>Bacillati</taxon>
        <taxon>Actinomycetota</taxon>
        <taxon>Actinomycetes</taxon>
        <taxon>Micromonosporales</taxon>
        <taxon>Micromonosporaceae</taxon>
        <taxon>Actinoplanes</taxon>
    </lineage>
</organism>
<evidence type="ECO:0000313" key="13">
    <source>
        <dbReference type="Proteomes" id="UP000320239"/>
    </source>
</evidence>
<feature type="domain" description="ATP phosphoribosyltransferase catalytic" evidence="11">
    <location>
        <begin position="58"/>
        <end position="208"/>
    </location>
</feature>